<evidence type="ECO:0000259" key="8">
    <source>
        <dbReference type="PROSITE" id="PS50110"/>
    </source>
</evidence>
<evidence type="ECO:0000256" key="3">
    <source>
        <dbReference type="ARBA" id="ARBA00023015"/>
    </source>
</evidence>
<dbReference type="Pfam" id="PF00486">
    <property type="entry name" value="Trans_reg_C"/>
    <property type="match status" value="1"/>
</dbReference>
<keyword evidence="4 7" id="KW-0238">DNA-binding</keyword>
<dbReference type="SMART" id="SM00448">
    <property type="entry name" value="REC"/>
    <property type="match status" value="1"/>
</dbReference>
<dbReference type="SUPFAM" id="SSF52172">
    <property type="entry name" value="CheY-like"/>
    <property type="match status" value="1"/>
</dbReference>
<comment type="caution">
    <text evidence="10">The sequence shown here is derived from an EMBL/GenBank/DDBJ whole genome shotgun (WGS) entry which is preliminary data.</text>
</comment>
<evidence type="ECO:0000256" key="4">
    <source>
        <dbReference type="ARBA" id="ARBA00023125"/>
    </source>
</evidence>
<accession>A0A3D9I281</accession>
<feature type="domain" description="Response regulatory" evidence="8">
    <location>
        <begin position="3"/>
        <end position="117"/>
    </location>
</feature>
<evidence type="ECO:0000313" key="11">
    <source>
        <dbReference type="Proteomes" id="UP000256869"/>
    </source>
</evidence>
<evidence type="ECO:0000256" key="1">
    <source>
        <dbReference type="ARBA" id="ARBA00022553"/>
    </source>
</evidence>
<keyword evidence="1 6" id="KW-0597">Phosphoprotein</keyword>
<feature type="modified residue" description="4-aspartylphosphate" evidence="6">
    <location>
        <position position="52"/>
    </location>
</feature>
<evidence type="ECO:0000256" key="6">
    <source>
        <dbReference type="PROSITE-ProRule" id="PRU00169"/>
    </source>
</evidence>
<gene>
    <name evidence="10" type="ORF">DFP95_11687</name>
</gene>
<feature type="domain" description="OmpR/PhoB-type" evidence="9">
    <location>
        <begin position="128"/>
        <end position="226"/>
    </location>
</feature>
<evidence type="ECO:0000256" key="2">
    <source>
        <dbReference type="ARBA" id="ARBA00023012"/>
    </source>
</evidence>
<dbReference type="GO" id="GO:0032993">
    <property type="term" value="C:protein-DNA complex"/>
    <property type="evidence" value="ECO:0007669"/>
    <property type="project" value="TreeGrafter"/>
</dbReference>
<dbReference type="EMBL" id="QRDY01000016">
    <property type="protein sequence ID" value="RED55761.1"/>
    <property type="molecule type" value="Genomic_DNA"/>
</dbReference>
<dbReference type="PROSITE" id="PS50110">
    <property type="entry name" value="RESPONSE_REGULATORY"/>
    <property type="match status" value="1"/>
</dbReference>
<dbReference type="GO" id="GO:0000976">
    <property type="term" value="F:transcription cis-regulatory region binding"/>
    <property type="evidence" value="ECO:0007669"/>
    <property type="project" value="TreeGrafter"/>
</dbReference>
<dbReference type="InterPro" id="IPR036388">
    <property type="entry name" value="WH-like_DNA-bd_sf"/>
</dbReference>
<sequence>MDQILIVDDEPDIRDLIRLHLERAGWDIAEAESGRQAIFSVREQPVSLIVLDIMMDDGNGFEVLRYLQEHQPETLVIALSARKEVEDKIDALGLGADDYMTKPFSPMELVARIQAHLRRRHPETSSGPDVIQMNNLILDIDNYVLINDGERHELTQVECELLQVFMRNPDRVLTKSEIYKQIWQHENYDDNNLSVFISRIRKMLESAPGSQAHLHTVRGIGYRFSGDGR</sequence>
<keyword evidence="5" id="KW-0804">Transcription</keyword>
<proteinExistence type="predicted"/>
<keyword evidence="2" id="KW-0902">Two-component regulatory system</keyword>
<evidence type="ECO:0000256" key="7">
    <source>
        <dbReference type="PROSITE-ProRule" id="PRU01091"/>
    </source>
</evidence>
<dbReference type="OrthoDB" id="9790442at2"/>
<organism evidence="10 11">
    <name type="scientific">Cohnella lupini</name>
    <dbReference type="NCBI Taxonomy" id="1294267"/>
    <lineage>
        <taxon>Bacteria</taxon>
        <taxon>Bacillati</taxon>
        <taxon>Bacillota</taxon>
        <taxon>Bacilli</taxon>
        <taxon>Bacillales</taxon>
        <taxon>Paenibacillaceae</taxon>
        <taxon>Cohnella</taxon>
    </lineage>
</organism>
<dbReference type="Gene3D" id="3.40.50.2300">
    <property type="match status" value="1"/>
</dbReference>
<evidence type="ECO:0000259" key="9">
    <source>
        <dbReference type="PROSITE" id="PS51755"/>
    </source>
</evidence>
<dbReference type="InterPro" id="IPR039420">
    <property type="entry name" value="WalR-like"/>
</dbReference>
<dbReference type="Gene3D" id="6.10.250.690">
    <property type="match status" value="1"/>
</dbReference>
<dbReference type="GO" id="GO:0006355">
    <property type="term" value="P:regulation of DNA-templated transcription"/>
    <property type="evidence" value="ECO:0007669"/>
    <property type="project" value="InterPro"/>
</dbReference>
<keyword evidence="11" id="KW-1185">Reference proteome</keyword>
<evidence type="ECO:0000313" key="10">
    <source>
        <dbReference type="EMBL" id="RED55761.1"/>
    </source>
</evidence>
<dbReference type="AlphaFoldDB" id="A0A3D9I281"/>
<dbReference type="PROSITE" id="PS51755">
    <property type="entry name" value="OMPR_PHOB"/>
    <property type="match status" value="1"/>
</dbReference>
<dbReference type="PANTHER" id="PTHR48111:SF1">
    <property type="entry name" value="TWO-COMPONENT RESPONSE REGULATOR ORR33"/>
    <property type="match status" value="1"/>
</dbReference>
<dbReference type="InterPro" id="IPR011006">
    <property type="entry name" value="CheY-like_superfamily"/>
</dbReference>
<dbReference type="InterPro" id="IPR001867">
    <property type="entry name" value="OmpR/PhoB-type_DNA-bd"/>
</dbReference>
<name>A0A3D9I281_9BACL</name>
<dbReference type="Proteomes" id="UP000256869">
    <property type="component" value="Unassembled WGS sequence"/>
</dbReference>
<feature type="DNA-binding region" description="OmpR/PhoB-type" evidence="7">
    <location>
        <begin position="128"/>
        <end position="226"/>
    </location>
</feature>
<dbReference type="PANTHER" id="PTHR48111">
    <property type="entry name" value="REGULATOR OF RPOS"/>
    <property type="match status" value="1"/>
</dbReference>
<reference evidence="10 11" key="1">
    <citation type="submission" date="2018-07" db="EMBL/GenBank/DDBJ databases">
        <title>Genomic Encyclopedia of Type Strains, Phase III (KMG-III): the genomes of soil and plant-associated and newly described type strains.</title>
        <authorList>
            <person name="Whitman W."/>
        </authorList>
    </citation>
    <scope>NUCLEOTIDE SEQUENCE [LARGE SCALE GENOMIC DNA]</scope>
    <source>
        <strain evidence="10 11">CECT 8236</strain>
    </source>
</reference>
<dbReference type="GO" id="GO:0000156">
    <property type="term" value="F:phosphorelay response regulator activity"/>
    <property type="evidence" value="ECO:0007669"/>
    <property type="project" value="TreeGrafter"/>
</dbReference>
<protein>
    <submittedName>
        <fullName evidence="10">DNA-binding response OmpR family regulator</fullName>
    </submittedName>
</protein>
<dbReference type="SMART" id="SM00862">
    <property type="entry name" value="Trans_reg_C"/>
    <property type="match status" value="1"/>
</dbReference>
<dbReference type="CDD" id="cd00383">
    <property type="entry name" value="trans_reg_C"/>
    <property type="match status" value="1"/>
</dbReference>
<keyword evidence="3" id="KW-0805">Transcription regulation</keyword>
<dbReference type="InterPro" id="IPR001789">
    <property type="entry name" value="Sig_transdc_resp-reg_receiver"/>
</dbReference>
<dbReference type="Gene3D" id="1.10.10.10">
    <property type="entry name" value="Winged helix-like DNA-binding domain superfamily/Winged helix DNA-binding domain"/>
    <property type="match status" value="1"/>
</dbReference>
<evidence type="ECO:0000256" key="5">
    <source>
        <dbReference type="ARBA" id="ARBA00023163"/>
    </source>
</evidence>
<dbReference type="Pfam" id="PF00072">
    <property type="entry name" value="Response_reg"/>
    <property type="match status" value="1"/>
</dbReference>
<dbReference type="GO" id="GO:0005829">
    <property type="term" value="C:cytosol"/>
    <property type="evidence" value="ECO:0007669"/>
    <property type="project" value="TreeGrafter"/>
</dbReference>